<reference evidence="2" key="1">
    <citation type="submission" date="2018-05" db="EMBL/GenBank/DDBJ databases">
        <title>Complete Genome Sequence of Methylobacterium sp. 17SD2-17.</title>
        <authorList>
            <person name="Srinivasan S."/>
        </authorList>
    </citation>
    <scope>NUCLEOTIDE SEQUENCE [LARGE SCALE GENOMIC DNA]</scope>
    <source>
        <strain evidence="2">17SD2-17</strain>
    </source>
</reference>
<dbReference type="Proteomes" id="UP000245926">
    <property type="component" value="Chromosome"/>
</dbReference>
<dbReference type="KEGG" id="mets:DK389_03005"/>
<protein>
    <submittedName>
        <fullName evidence="1">Uncharacterized protein</fullName>
    </submittedName>
</protein>
<dbReference type="OrthoDB" id="8450050at2"/>
<proteinExistence type="predicted"/>
<dbReference type="EMBL" id="CP029550">
    <property type="protein sequence ID" value="AWN39691.1"/>
    <property type="molecule type" value="Genomic_DNA"/>
</dbReference>
<evidence type="ECO:0000313" key="1">
    <source>
        <dbReference type="EMBL" id="AWN39691.1"/>
    </source>
</evidence>
<organism evidence="1 2">
    <name type="scientific">Methylobacterium durans</name>
    <dbReference type="NCBI Taxonomy" id="2202825"/>
    <lineage>
        <taxon>Bacteria</taxon>
        <taxon>Pseudomonadati</taxon>
        <taxon>Pseudomonadota</taxon>
        <taxon>Alphaproteobacteria</taxon>
        <taxon>Hyphomicrobiales</taxon>
        <taxon>Methylobacteriaceae</taxon>
        <taxon>Methylobacterium</taxon>
    </lineage>
</organism>
<sequence length="81" mass="8961">MDVVVRPLGSSGTEWLLQDRFSYPLGRLRQTTVPVDPFTILPERGSPLDGIYVFHPTLDAALTAIEKRLGGICELIDLPEP</sequence>
<dbReference type="AlphaFoldDB" id="A0A2U8W233"/>
<gene>
    <name evidence="1" type="ORF">DK389_03005</name>
</gene>
<name>A0A2U8W233_9HYPH</name>
<keyword evidence="2" id="KW-1185">Reference proteome</keyword>
<evidence type="ECO:0000313" key="2">
    <source>
        <dbReference type="Proteomes" id="UP000245926"/>
    </source>
</evidence>
<accession>A0A2U8W233</accession>